<dbReference type="SUPFAM" id="SSF52172">
    <property type="entry name" value="CheY-like"/>
    <property type="match status" value="1"/>
</dbReference>
<dbReference type="PRINTS" id="PR00344">
    <property type="entry name" value="BCTRLSENSOR"/>
</dbReference>
<dbReference type="SUPFAM" id="SSF55785">
    <property type="entry name" value="PYP-like sensor domain (PAS domain)"/>
    <property type="match status" value="1"/>
</dbReference>
<keyword evidence="3 6" id="KW-0597">Phosphoprotein</keyword>
<feature type="compositionally biased region" description="Acidic residues" evidence="7">
    <location>
        <begin position="211"/>
        <end position="220"/>
    </location>
</feature>
<dbReference type="SMART" id="SM00388">
    <property type="entry name" value="HisKA"/>
    <property type="match status" value="1"/>
</dbReference>
<dbReference type="AlphaFoldDB" id="A0AA88GGW2"/>
<dbReference type="CDD" id="cd00130">
    <property type="entry name" value="PAS"/>
    <property type="match status" value="1"/>
</dbReference>
<feature type="region of interest" description="Disordered" evidence="7">
    <location>
        <begin position="211"/>
        <end position="240"/>
    </location>
</feature>
<dbReference type="EMBL" id="PYSW02000039">
    <property type="protein sequence ID" value="KAG2375357.1"/>
    <property type="molecule type" value="Genomic_DNA"/>
</dbReference>
<feature type="domain" description="Response regulatory" evidence="9">
    <location>
        <begin position="650"/>
        <end position="763"/>
    </location>
</feature>
<dbReference type="Pfam" id="PF13185">
    <property type="entry name" value="GAF_2"/>
    <property type="match status" value="1"/>
</dbReference>
<dbReference type="EC" id="2.7.13.3" evidence="2"/>
<dbReference type="Gene3D" id="3.30.450.20">
    <property type="entry name" value="PAS domain"/>
    <property type="match status" value="1"/>
</dbReference>
<dbReference type="SUPFAM" id="SSF55874">
    <property type="entry name" value="ATPase domain of HSP90 chaperone/DNA topoisomerase II/histidine kinase"/>
    <property type="match status" value="1"/>
</dbReference>
<dbReference type="CDD" id="cd00082">
    <property type="entry name" value="HisKA"/>
    <property type="match status" value="1"/>
</dbReference>
<feature type="domain" description="Histidine kinase" evidence="8">
    <location>
        <begin position="410"/>
        <end position="627"/>
    </location>
</feature>
<dbReference type="PANTHER" id="PTHR43047">
    <property type="entry name" value="TWO-COMPONENT HISTIDINE PROTEIN KINASE"/>
    <property type="match status" value="1"/>
</dbReference>
<gene>
    <name evidence="10" type="ORF">C9374_009980</name>
</gene>
<dbReference type="SUPFAM" id="SSF47384">
    <property type="entry name" value="Homodimeric domain of signal transducing histidine kinase"/>
    <property type="match status" value="1"/>
</dbReference>
<dbReference type="InterPro" id="IPR035965">
    <property type="entry name" value="PAS-like_dom_sf"/>
</dbReference>
<dbReference type="Gene3D" id="3.30.565.10">
    <property type="entry name" value="Histidine kinase-like ATPase, C-terminal domain"/>
    <property type="match status" value="1"/>
</dbReference>
<dbReference type="InterPro" id="IPR003661">
    <property type="entry name" value="HisK_dim/P_dom"/>
</dbReference>
<dbReference type="InterPro" id="IPR004358">
    <property type="entry name" value="Sig_transdc_His_kin-like_C"/>
</dbReference>
<proteinExistence type="predicted"/>
<evidence type="ECO:0000256" key="3">
    <source>
        <dbReference type="ARBA" id="ARBA00022553"/>
    </source>
</evidence>
<sequence length="764" mass="85161">MISTSTLLQEWDSQFLNVITQAYKTMLKSNNNNHDESNHHSSSGCISEWTLMNQIAEQVAEITSSSYALILKKVYPGQHDRAGCDTQPPPSLAAIGLAGWHRVTAKDQNITIPPKLIFRTQGSHALFVTAFLENRHVVCNEMPPRGNKPTAHPDLENVICSPICYGTEPIGVLIIADRHGGYNEEMTRPMTCLCNSLAHIIKVLELHCGSEDSESSEESSDTQSHTGGSNNQSCPHLSNNTARVDMEGKFEKENELLKSAELSLALFKAVQDSIIVLDKDLCITSMNPSAKDFFNYQPGQKNAHISELIPDNIEQQLFWSNFTQKQGIIGFKGKALAKRRIAEIANVSSAIHPPQTMTEANTTYNFEYVLTPIALSVSSFFFRKEPYFAITIADESTKEELKDKIKFLAFLSHELRNPIQVIISGIHALIDSANCEDTSVIASLYSSVEFITHLLNDMIDLSQLQSGHLKLCESSFNLREKLEQIMNMSYFHQNDKLKIYLSIDDNVPNTIYSDATKFQQIISNILTNSCKYTKQGSVHLKCSFNEHVSPPLINFEISDTGVGIAPSEISLLFNLFRRLDKTQSETIGSGIGLALSKLLCDILGYTISVQSQLGVGTKFTVSVPYKPEEKLTCTRFANKSSQTNTIEHKRVLLVDDNEIIRKSLKNMLRHCVCEEAENGAEAVHKCETNQYDFIVMDDIMPVMRGCDAIRVLRCEKGLKTPIIALTGNSLQNEVAELERAGVDKVLLKPITRSELMSVLCQLLP</sequence>
<comment type="caution">
    <text evidence="10">The sequence shown here is derived from an EMBL/GenBank/DDBJ whole genome shotgun (WGS) entry which is preliminary data.</text>
</comment>
<dbReference type="InterPro" id="IPR005467">
    <property type="entry name" value="His_kinase_dom"/>
</dbReference>
<dbReference type="RefSeq" id="XP_044544531.1">
    <property type="nucleotide sequence ID" value="XM_044700227.1"/>
</dbReference>
<dbReference type="PROSITE" id="PS50109">
    <property type="entry name" value="HIS_KIN"/>
    <property type="match status" value="1"/>
</dbReference>
<evidence type="ECO:0000313" key="10">
    <source>
        <dbReference type="EMBL" id="KAG2375357.1"/>
    </source>
</evidence>
<evidence type="ECO:0000259" key="8">
    <source>
        <dbReference type="PROSITE" id="PS50109"/>
    </source>
</evidence>
<dbReference type="CDD" id="cd17546">
    <property type="entry name" value="REC_hyHK_CKI1_RcsC-like"/>
    <property type="match status" value="1"/>
</dbReference>
<evidence type="ECO:0000259" key="9">
    <source>
        <dbReference type="PROSITE" id="PS50110"/>
    </source>
</evidence>
<dbReference type="Proteomes" id="UP000816034">
    <property type="component" value="Unassembled WGS sequence"/>
</dbReference>
<keyword evidence="5" id="KW-0418">Kinase</keyword>
<dbReference type="InterPro" id="IPR003594">
    <property type="entry name" value="HATPase_dom"/>
</dbReference>
<keyword evidence="11" id="KW-1185">Reference proteome</keyword>
<reference evidence="10 11" key="1">
    <citation type="journal article" date="2018" name="BMC Genomics">
        <title>The genome of Naegleria lovaniensis, the basis for a comparative approach to unravel pathogenicity factors of the human pathogenic amoeba N. fowleri.</title>
        <authorList>
            <person name="Liechti N."/>
            <person name="Schurch N."/>
            <person name="Bruggmann R."/>
            <person name="Wittwer M."/>
        </authorList>
    </citation>
    <scope>NUCLEOTIDE SEQUENCE [LARGE SCALE GENOMIC DNA]</scope>
    <source>
        <strain evidence="10 11">ATCC 30569</strain>
    </source>
</reference>
<dbReference type="InterPro" id="IPR001789">
    <property type="entry name" value="Sig_transdc_resp-reg_receiver"/>
</dbReference>
<dbReference type="SMART" id="SM00387">
    <property type="entry name" value="HATPase_c"/>
    <property type="match status" value="1"/>
</dbReference>
<evidence type="ECO:0000256" key="4">
    <source>
        <dbReference type="ARBA" id="ARBA00022679"/>
    </source>
</evidence>
<dbReference type="GeneID" id="68102434"/>
<dbReference type="PROSITE" id="PS50110">
    <property type="entry name" value="RESPONSE_REGULATORY"/>
    <property type="match status" value="1"/>
</dbReference>
<feature type="modified residue" description="4-aspartylphosphate" evidence="6">
    <location>
        <position position="697"/>
    </location>
</feature>
<dbReference type="SMART" id="SM00091">
    <property type="entry name" value="PAS"/>
    <property type="match status" value="1"/>
</dbReference>
<accession>A0AA88GGW2</accession>
<evidence type="ECO:0000256" key="2">
    <source>
        <dbReference type="ARBA" id="ARBA00012438"/>
    </source>
</evidence>
<dbReference type="InterPro" id="IPR000014">
    <property type="entry name" value="PAS"/>
</dbReference>
<dbReference type="InterPro" id="IPR036890">
    <property type="entry name" value="HATPase_C_sf"/>
</dbReference>
<dbReference type="Gene3D" id="1.10.287.130">
    <property type="match status" value="1"/>
</dbReference>
<protein>
    <recommendedName>
        <fullName evidence="2">histidine kinase</fullName>
        <ecNumber evidence="2">2.7.13.3</ecNumber>
    </recommendedName>
</protein>
<feature type="compositionally biased region" description="Polar residues" evidence="7">
    <location>
        <begin position="222"/>
        <end position="240"/>
    </location>
</feature>
<dbReference type="InterPro" id="IPR011006">
    <property type="entry name" value="CheY-like_superfamily"/>
</dbReference>
<comment type="catalytic activity">
    <reaction evidence="1">
        <text>ATP + protein L-histidine = ADP + protein N-phospho-L-histidine.</text>
        <dbReference type="EC" id="2.7.13.3"/>
    </reaction>
</comment>
<dbReference type="Pfam" id="PF00512">
    <property type="entry name" value="HisKA"/>
    <property type="match status" value="1"/>
</dbReference>
<dbReference type="InterPro" id="IPR036097">
    <property type="entry name" value="HisK_dim/P_sf"/>
</dbReference>
<evidence type="ECO:0000256" key="7">
    <source>
        <dbReference type="SAM" id="MobiDB-lite"/>
    </source>
</evidence>
<evidence type="ECO:0000313" key="11">
    <source>
        <dbReference type="Proteomes" id="UP000816034"/>
    </source>
</evidence>
<organism evidence="10 11">
    <name type="scientific">Naegleria lovaniensis</name>
    <name type="common">Amoeba</name>
    <dbReference type="NCBI Taxonomy" id="51637"/>
    <lineage>
        <taxon>Eukaryota</taxon>
        <taxon>Discoba</taxon>
        <taxon>Heterolobosea</taxon>
        <taxon>Tetramitia</taxon>
        <taxon>Eutetramitia</taxon>
        <taxon>Vahlkampfiidae</taxon>
        <taxon>Naegleria</taxon>
    </lineage>
</organism>
<evidence type="ECO:0000256" key="6">
    <source>
        <dbReference type="PROSITE-ProRule" id="PRU00169"/>
    </source>
</evidence>
<dbReference type="GO" id="GO:0000155">
    <property type="term" value="F:phosphorelay sensor kinase activity"/>
    <property type="evidence" value="ECO:0007669"/>
    <property type="project" value="InterPro"/>
</dbReference>
<name>A0AA88GGW2_NAELO</name>
<dbReference type="SMART" id="SM00448">
    <property type="entry name" value="REC"/>
    <property type="match status" value="1"/>
</dbReference>
<dbReference type="InterPro" id="IPR003018">
    <property type="entry name" value="GAF"/>
</dbReference>
<evidence type="ECO:0000256" key="1">
    <source>
        <dbReference type="ARBA" id="ARBA00000085"/>
    </source>
</evidence>
<dbReference type="Pfam" id="PF00072">
    <property type="entry name" value="Response_reg"/>
    <property type="match status" value="1"/>
</dbReference>
<evidence type="ECO:0000256" key="5">
    <source>
        <dbReference type="ARBA" id="ARBA00022777"/>
    </source>
</evidence>
<keyword evidence="4" id="KW-0808">Transferase</keyword>
<dbReference type="Gene3D" id="3.40.50.2300">
    <property type="match status" value="1"/>
</dbReference>
<dbReference type="Pfam" id="PF02518">
    <property type="entry name" value="HATPase_c"/>
    <property type="match status" value="1"/>
</dbReference>